<feature type="compositionally biased region" description="Polar residues" evidence="1">
    <location>
        <begin position="250"/>
        <end position="259"/>
    </location>
</feature>
<feature type="compositionally biased region" description="Low complexity" evidence="1">
    <location>
        <begin position="176"/>
        <end position="226"/>
    </location>
</feature>
<evidence type="ECO:0000256" key="1">
    <source>
        <dbReference type="SAM" id="MobiDB-lite"/>
    </source>
</evidence>
<gene>
    <name evidence="2" type="ORF">HYH03_009107</name>
</gene>
<dbReference type="EMBL" id="JAEHOE010000043">
    <property type="protein sequence ID" value="KAG2492693.1"/>
    <property type="molecule type" value="Genomic_DNA"/>
</dbReference>
<protein>
    <recommendedName>
        <fullName evidence="4">Endonuclease/exonuclease/phosphatase domain-containing protein</fullName>
    </recommendedName>
</protein>
<feature type="compositionally biased region" description="Basic and acidic residues" evidence="1">
    <location>
        <begin position="155"/>
        <end position="174"/>
    </location>
</feature>
<dbReference type="SUPFAM" id="SSF56219">
    <property type="entry name" value="DNase I-like"/>
    <property type="match status" value="2"/>
</dbReference>
<feature type="region of interest" description="Disordered" evidence="1">
    <location>
        <begin position="153"/>
        <end position="286"/>
    </location>
</feature>
<evidence type="ECO:0000313" key="3">
    <source>
        <dbReference type="Proteomes" id="UP000612055"/>
    </source>
</evidence>
<evidence type="ECO:0008006" key="4">
    <source>
        <dbReference type="Google" id="ProtNLM"/>
    </source>
</evidence>
<comment type="caution">
    <text evidence="2">The sequence shown here is derived from an EMBL/GenBank/DDBJ whole genome shotgun (WGS) entry which is preliminary data.</text>
</comment>
<proteinExistence type="predicted"/>
<keyword evidence="3" id="KW-1185">Reference proteome</keyword>
<feature type="region of interest" description="Disordered" evidence="1">
    <location>
        <begin position="620"/>
        <end position="657"/>
    </location>
</feature>
<feature type="region of interest" description="Disordered" evidence="1">
    <location>
        <begin position="410"/>
        <end position="432"/>
    </location>
</feature>
<sequence>MLRSLVQLAQAAVQGVATASFSLAAHLLFTDNNRSLAVLAELSASGGADVTPAQPAPGSGGAEVSKDTITPSPPKPQQRPAASTSASSFASISDADVTLRQTAKTRPHPLSSDFDAAVLSEAVAVEKAGPAQVAGQDVGRLVGRGFSQLFKTRKSVKDETRGEAPTDYRQRVEQRALSTSAAVSESVAAAPPSLSPPAAHSPSSPPGSASASSPRNVSARASSVASTRGVPQASGQRPAGVPRSTAAPATRSSVRTQAMSGAGSGGATAPEPEAPASATASAPSQEYRREVLKRLARRLVDTRVAAGRPPRSLHFAKAGLQVLDLAAAEDLAAVAREAGVDEAELLDWWTALCAAHGFSLEGDELVAELPAWVLQRSARMAALLRRTHWLGAPLDHAQAELETLQQELAPEQPTADAHPQEVGTGWTPDTPPTPPPPFLRLLRLGTQNCQGIFHGHNGKPDDRPACFKTKLEGLLGHFKTEQLDVVCLQETWVPEHLVGFAREVAEQMGCLDATSPRPKDAKPAQAMADKCSGLLDAHRVRYPKSLDFTHTSKAGKSQARLDRCYVDARLLRHIKASEVRGRGPSGEEPLTDHALVVTTLASVGPMPLLPRLRALALAAPQLRRRGKPGKLGGSGSSKGAVNNRKRAGSSRRLAEGA</sequence>
<dbReference type="Gene3D" id="3.60.10.10">
    <property type="entry name" value="Endonuclease/exonuclease/phosphatase"/>
    <property type="match status" value="1"/>
</dbReference>
<name>A0A835XYP2_9CHLO</name>
<dbReference type="InterPro" id="IPR036691">
    <property type="entry name" value="Endo/exonu/phosph_ase_sf"/>
</dbReference>
<feature type="compositionally biased region" description="Low complexity" evidence="1">
    <location>
        <begin position="267"/>
        <end position="284"/>
    </location>
</feature>
<organism evidence="2 3">
    <name type="scientific">Edaphochlamys debaryana</name>
    <dbReference type="NCBI Taxonomy" id="47281"/>
    <lineage>
        <taxon>Eukaryota</taxon>
        <taxon>Viridiplantae</taxon>
        <taxon>Chlorophyta</taxon>
        <taxon>core chlorophytes</taxon>
        <taxon>Chlorophyceae</taxon>
        <taxon>CS clade</taxon>
        <taxon>Chlamydomonadales</taxon>
        <taxon>Chlamydomonadales incertae sedis</taxon>
        <taxon>Edaphochlamys</taxon>
    </lineage>
</organism>
<dbReference type="AlphaFoldDB" id="A0A835XYP2"/>
<dbReference type="Proteomes" id="UP000612055">
    <property type="component" value="Unassembled WGS sequence"/>
</dbReference>
<feature type="region of interest" description="Disordered" evidence="1">
    <location>
        <begin position="47"/>
        <end position="89"/>
    </location>
</feature>
<reference evidence="2" key="1">
    <citation type="journal article" date="2020" name="bioRxiv">
        <title>Comparative genomics of Chlamydomonas.</title>
        <authorList>
            <person name="Craig R.J."/>
            <person name="Hasan A.R."/>
            <person name="Ness R.W."/>
            <person name="Keightley P.D."/>
        </authorList>
    </citation>
    <scope>NUCLEOTIDE SEQUENCE</scope>
    <source>
        <strain evidence="2">CCAP 11/70</strain>
    </source>
</reference>
<evidence type="ECO:0000313" key="2">
    <source>
        <dbReference type="EMBL" id="KAG2492693.1"/>
    </source>
</evidence>
<accession>A0A835XYP2</accession>